<evidence type="ECO:0000256" key="2">
    <source>
        <dbReference type="ARBA" id="ARBA00009463"/>
    </source>
</evidence>
<dbReference type="InterPro" id="IPR001753">
    <property type="entry name" value="Enoyl-CoA_hydra/iso"/>
</dbReference>
<dbReference type="Gene3D" id="1.10.1040.50">
    <property type="match status" value="1"/>
</dbReference>
<comment type="similarity">
    <text evidence="2">Belongs to the 3-hydroxyacyl-CoA dehydrogenase family.</text>
</comment>
<dbReference type="InterPro" id="IPR006108">
    <property type="entry name" value="3HC_DH_C"/>
</dbReference>
<dbReference type="CDD" id="cd06558">
    <property type="entry name" value="crotonase-like"/>
    <property type="match status" value="1"/>
</dbReference>
<sequence>MTFRPFKTAAVLGAGIMGTQIAAHLANAGLRVLLMDLPGADGHKNAVVEGAFKKAQKMSPPMLFTSDMAHRIELGNYHDHFSRLAQVDWVIEAVVERLDIKQQLMARLEQTVRPDAIISTNTSGLPIAQIAEGRSLQFRQRFLGTHFFNPPRYLKLLELIPMAETDPAIVERMAWFSRSYLGKGVVMAKDTPNFIANRIGLFATFLGVHALTDNGYSIEEIDRLTGTLVGRPKSATFRTADLVGLDTLLHVAENIYPAIPQDEQRQMFQLPELLKALVETGSRGAKAGQGFYKKVGKEILSVNPKTFAYEPANTLNLPGLDGIALLPSLIDRLRVLYQLSGRAGDFFRRTTLALLSYSACRLPEIADSPVDVDRSMRWGFGWQLGPFEMWDALGFHKVLYDMQAANLAVPEWIQEMAATGEGHFYRSHHGVPSNLLMANGVLGPLGQQPVEQPSNEIYLPLIKTRGSNLWENPEAALFDMGDGVVLYEFRSKGNTLSTTVVDGLQAVLDQLTQTDQYRGLVIGNNSDHFCGGANLLEMGTAAQTGNWQLITDLLVTFQTLLQRIRYFHKPIVAAVQGRALGGGCELVMACPHVVAAAESYIGLVELSVGLIPGATGTTRMAKWAAQRAASGSVQHIQPFLNQVFKTVATATVAGSAYEAMELGFLPAHTHVVMNNDQRLYVAKEEVLCLDRAGYRPPAQETFWVLGEQGRAVLDHMAYTLEQGGFASGYDRWLAGQLAYVMTGGTLSAPARVSEEYLLGLEREVFLPLLQQEKTQARIMHLLKTKKPLRN</sequence>
<dbReference type="Pfam" id="PF00378">
    <property type="entry name" value="ECH_1"/>
    <property type="match status" value="1"/>
</dbReference>
<keyword evidence="12" id="KW-1185">Reference proteome</keyword>
<keyword evidence="6" id="KW-0520">NAD</keyword>
<comment type="catalytic activity">
    <reaction evidence="8">
        <text>a (3S)-3-hydroxyacyl-CoA + NAD(+) = a 3-oxoacyl-CoA + NADH + H(+)</text>
        <dbReference type="Rhea" id="RHEA:22432"/>
        <dbReference type="ChEBI" id="CHEBI:15378"/>
        <dbReference type="ChEBI" id="CHEBI:57318"/>
        <dbReference type="ChEBI" id="CHEBI:57540"/>
        <dbReference type="ChEBI" id="CHEBI:57945"/>
        <dbReference type="ChEBI" id="CHEBI:90726"/>
        <dbReference type="EC" id="1.1.1.35"/>
    </reaction>
</comment>
<evidence type="ECO:0000256" key="6">
    <source>
        <dbReference type="ARBA" id="ARBA00023027"/>
    </source>
</evidence>
<dbReference type="RefSeq" id="WP_215616925.1">
    <property type="nucleotide sequence ID" value="NZ_JADOER010000003.1"/>
</dbReference>
<accession>A0ABS5XZJ5</accession>
<evidence type="ECO:0000256" key="3">
    <source>
        <dbReference type="ARBA" id="ARBA00022832"/>
    </source>
</evidence>
<dbReference type="SUPFAM" id="SSF52096">
    <property type="entry name" value="ClpP/crotonase"/>
    <property type="match status" value="1"/>
</dbReference>
<dbReference type="Pfam" id="PF00725">
    <property type="entry name" value="3HCDH"/>
    <property type="match status" value="1"/>
</dbReference>
<name>A0ABS5XZJ5_9CYAN</name>
<proteinExistence type="inferred from homology"/>
<gene>
    <name evidence="11" type="ORF">IXB28_02245</name>
</gene>
<evidence type="ECO:0000256" key="8">
    <source>
        <dbReference type="ARBA" id="ARBA00049556"/>
    </source>
</evidence>
<protein>
    <submittedName>
        <fullName evidence="11">Enoyl-CoA hydratase/isomerase family protein</fullName>
    </submittedName>
</protein>
<dbReference type="InterPro" id="IPR029045">
    <property type="entry name" value="ClpP/crotonase-like_dom_sf"/>
</dbReference>
<evidence type="ECO:0000256" key="4">
    <source>
        <dbReference type="ARBA" id="ARBA00022963"/>
    </source>
</evidence>
<feature type="domain" description="3-hydroxyacyl-CoA dehydrogenase C-terminal" evidence="9">
    <location>
        <begin position="194"/>
        <end position="293"/>
    </location>
</feature>
<dbReference type="InterPro" id="IPR008927">
    <property type="entry name" value="6-PGluconate_DH-like_C_sf"/>
</dbReference>
<organism evidence="11 12">
    <name type="scientific">Leptothoe kymatousa TAU-MAC 1615</name>
    <dbReference type="NCBI Taxonomy" id="2364775"/>
    <lineage>
        <taxon>Bacteria</taxon>
        <taxon>Bacillati</taxon>
        <taxon>Cyanobacteriota</taxon>
        <taxon>Cyanophyceae</taxon>
        <taxon>Nodosilineales</taxon>
        <taxon>Cymatolegaceae</taxon>
        <taxon>Leptothoe</taxon>
        <taxon>Leptothoe kymatousa</taxon>
    </lineage>
</organism>
<evidence type="ECO:0000259" key="10">
    <source>
        <dbReference type="Pfam" id="PF02737"/>
    </source>
</evidence>
<evidence type="ECO:0000256" key="5">
    <source>
        <dbReference type="ARBA" id="ARBA00023002"/>
    </source>
</evidence>
<dbReference type="SUPFAM" id="SSF51735">
    <property type="entry name" value="NAD(P)-binding Rossmann-fold domains"/>
    <property type="match status" value="1"/>
</dbReference>
<dbReference type="Gene3D" id="3.40.50.720">
    <property type="entry name" value="NAD(P)-binding Rossmann-like Domain"/>
    <property type="match status" value="1"/>
</dbReference>
<dbReference type="Proteomes" id="UP001196661">
    <property type="component" value="Unassembled WGS sequence"/>
</dbReference>
<dbReference type="EMBL" id="JADOER010000003">
    <property type="protein sequence ID" value="MBT9311015.1"/>
    <property type="molecule type" value="Genomic_DNA"/>
</dbReference>
<evidence type="ECO:0000259" key="9">
    <source>
        <dbReference type="Pfam" id="PF00725"/>
    </source>
</evidence>
<reference evidence="11 12" key="1">
    <citation type="journal article" date="2021" name="Mar. Drugs">
        <title>Genome Reduction and Secondary Metabolism of the Marine Sponge-Associated Cyanobacterium Leptothoe.</title>
        <authorList>
            <person name="Konstantinou D."/>
            <person name="Popin R.V."/>
            <person name="Fewer D.P."/>
            <person name="Sivonen K."/>
            <person name="Gkelis S."/>
        </authorList>
    </citation>
    <scope>NUCLEOTIDE SEQUENCE [LARGE SCALE GENOMIC DNA]</scope>
    <source>
        <strain evidence="11 12">TAU-MAC 1615</strain>
    </source>
</reference>
<feature type="domain" description="3-hydroxyacyl-CoA dehydrogenase NAD binding" evidence="10">
    <location>
        <begin position="9"/>
        <end position="191"/>
    </location>
</feature>
<keyword evidence="4" id="KW-0442">Lipid degradation</keyword>
<comment type="pathway">
    <text evidence="1">Lipid metabolism; fatty acid beta-oxidation.</text>
</comment>
<dbReference type="Pfam" id="PF02737">
    <property type="entry name" value="3HCDH_N"/>
    <property type="match status" value="1"/>
</dbReference>
<comment type="caution">
    <text evidence="11">The sequence shown here is derived from an EMBL/GenBank/DDBJ whole genome shotgun (WGS) entry which is preliminary data.</text>
</comment>
<dbReference type="SUPFAM" id="SSF48179">
    <property type="entry name" value="6-phosphogluconate dehydrogenase C-terminal domain-like"/>
    <property type="match status" value="2"/>
</dbReference>
<dbReference type="InterPro" id="IPR006176">
    <property type="entry name" value="3-OHacyl-CoA_DH_NAD-bd"/>
</dbReference>
<dbReference type="PANTHER" id="PTHR48075">
    <property type="entry name" value="3-HYDROXYACYL-COA DEHYDROGENASE FAMILY PROTEIN"/>
    <property type="match status" value="1"/>
</dbReference>
<evidence type="ECO:0000313" key="11">
    <source>
        <dbReference type="EMBL" id="MBT9311015.1"/>
    </source>
</evidence>
<evidence type="ECO:0000256" key="7">
    <source>
        <dbReference type="ARBA" id="ARBA00023098"/>
    </source>
</evidence>
<dbReference type="InterPro" id="IPR036291">
    <property type="entry name" value="NAD(P)-bd_dom_sf"/>
</dbReference>
<keyword evidence="7" id="KW-0443">Lipid metabolism</keyword>
<dbReference type="Gene3D" id="3.90.226.10">
    <property type="entry name" value="2-enoyl-CoA Hydratase, Chain A, domain 1"/>
    <property type="match status" value="1"/>
</dbReference>
<evidence type="ECO:0000313" key="12">
    <source>
        <dbReference type="Proteomes" id="UP001196661"/>
    </source>
</evidence>
<evidence type="ECO:0000256" key="1">
    <source>
        <dbReference type="ARBA" id="ARBA00005005"/>
    </source>
</evidence>
<keyword evidence="3" id="KW-0276">Fatty acid metabolism</keyword>
<dbReference type="PANTHER" id="PTHR48075:SF7">
    <property type="entry name" value="3-HYDROXYACYL-COA DEHYDROGENASE-RELATED"/>
    <property type="match status" value="1"/>
</dbReference>
<keyword evidence="5" id="KW-0560">Oxidoreductase</keyword>